<dbReference type="Proteomes" id="UP000182811">
    <property type="component" value="Unassembled WGS sequence"/>
</dbReference>
<gene>
    <name evidence="1" type="ORF">MOTE_04060</name>
</gene>
<protein>
    <submittedName>
        <fullName evidence="1">Uncharacterized protein</fullName>
    </submittedName>
</protein>
<organism evidence="1 2">
    <name type="scientific">Neomoorella thermoacetica</name>
    <name type="common">Clostridium thermoaceticum</name>
    <dbReference type="NCBI Taxonomy" id="1525"/>
    <lineage>
        <taxon>Bacteria</taxon>
        <taxon>Bacillati</taxon>
        <taxon>Bacillota</taxon>
        <taxon>Clostridia</taxon>
        <taxon>Neomoorellales</taxon>
        <taxon>Neomoorellaceae</taxon>
        <taxon>Neomoorella</taxon>
    </lineage>
</organism>
<reference evidence="1 2" key="1">
    <citation type="submission" date="2016-08" db="EMBL/GenBank/DDBJ databases">
        <title>Genome-based comparison of Moorella thermoacetic strains.</title>
        <authorList>
            <person name="Poehlein A."/>
            <person name="Bengelsdorf F.R."/>
            <person name="Esser C."/>
            <person name="Duerre P."/>
            <person name="Daniel R."/>
        </authorList>
    </citation>
    <scope>NUCLEOTIDE SEQUENCE [LARGE SCALE GENOMIC DNA]</scope>
    <source>
        <strain evidence="1 2">DSM 21394</strain>
    </source>
</reference>
<evidence type="ECO:0000313" key="2">
    <source>
        <dbReference type="Proteomes" id="UP000182811"/>
    </source>
</evidence>
<comment type="caution">
    <text evidence="1">The sequence shown here is derived from an EMBL/GenBank/DDBJ whole genome shotgun (WGS) entry which is preliminary data.</text>
</comment>
<dbReference type="AlphaFoldDB" id="A0A1J5NYR7"/>
<sequence length="68" mass="7521">MSTNPGTIKKVVAINLSRPRHPDIRSSVEYGWIRHRLWELLQNGDAPEETGKRASQDVAAAISPSVVL</sequence>
<name>A0A1J5NYR7_NEOTH</name>
<proteinExistence type="predicted"/>
<evidence type="ECO:0000313" key="1">
    <source>
        <dbReference type="EMBL" id="OIQ60879.1"/>
    </source>
</evidence>
<dbReference type="EMBL" id="MDDC01000003">
    <property type="protein sequence ID" value="OIQ60879.1"/>
    <property type="molecule type" value="Genomic_DNA"/>
</dbReference>
<accession>A0A1J5NYR7</accession>